<protein>
    <submittedName>
        <fullName evidence="4">Zinc knuckle CX2CX4HX4C</fullName>
    </submittedName>
</protein>
<keyword evidence="5" id="KW-1185">Reference proteome</keyword>
<evidence type="ECO:0000259" key="3">
    <source>
        <dbReference type="Pfam" id="PF14392"/>
    </source>
</evidence>
<dbReference type="EMBL" id="JXTC01000004">
    <property type="protein sequence ID" value="POO02676.1"/>
    <property type="molecule type" value="Genomic_DNA"/>
</dbReference>
<dbReference type="Pfam" id="PF14392">
    <property type="entry name" value="zf-CCHC_4"/>
    <property type="match status" value="1"/>
</dbReference>
<dbReference type="InterPro" id="IPR025836">
    <property type="entry name" value="Zn_knuckle_CX2CX4HX4C"/>
</dbReference>
<sequence>MEEELELEVQVDDVDEVSSQVEHISLEDLSFSLDEDAEAAAEAISKTLVGRFLAKRPGLDSLLRTVMGKVWKPKMGWKMQEVEPGYFVFRFTRKIEVEFILENCPWSPCDGFLLLKPMPSNGLWRSADMNTTPIWVRANGFPLGFMTEQNAAKRDYLRFKVDIGLDSPIQAGFSLPRLNALRLWIYFKSERLPITCFRCGIIGHVDQACASQIVKMLNGAGKSVQLYGPWLRAATMEAPEQIRRANPEAYHIPEENPEPVESRPAAETFLSGVEERTEADKYGARNSGTAVSFEVPPEPLISNFGATDIADLAVVLKNSLDPSHPSRPSSSKMSKNICRPKGPKTIRPLHRGSHGAFSVGLHPQNSPKKARISDLELQTKKRQEGEELEIRYSPLTTIRTVSKQSATNFDGAGVEDKQILPLKEVICEPQQLKGDCDKAVSVNSKPNRNFGEAEEAGLIKPPRSS</sequence>
<feature type="compositionally biased region" description="Low complexity" evidence="1">
    <location>
        <begin position="320"/>
        <end position="334"/>
    </location>
</feature>
<feature type="domain" description="Zinc knuckle CX2CX4HX4C" evidence="3">
    <location>
        <begin position="183"/>
        <end position="210"/>
    </location>
</feature>
<name>A0A2P5FY11_TREOI</name>
<evidence type="ECO:0000313" key="5">
    <source>
        <dbReference type="Proteomes" id="UP000237000"/>
    </source>
</evidence>
<dbReference type="InterPro" id="IPR040256">
    <property type="entry name" value="At4g02000-like"/>
</dbReference>
<dbReference type="Pfam" id="PF14111">
    <property type="entry name" value="DUF4283"/>
    <property type="match status" value="1"/>
</dbReference>
<feature type="domain" description="DUF4283" evidence="2">
    <location>
        <begin position="41"/>
        <end position="120"/>
    </location>
</feature>
<dbReference type="OrthoDB" id="1461560at2759"/>
<dbReference type="PANTHER" id="PTHR31286">
    <property type="entry name" value="GLYCINE-RICH CELL WALL STRUCTURAL PROTEIN 1.8-LIKE"/>
    <property type="match status" value="1"/>
</dbReference>
<evidence type="ECO:0000313" key="4">
    <source>
        <dbReference type="EMBL" id="POO02676.1"/>
    </source>
</evidence>
<accession>A0A2P5FY11</accession>
<dbReference type="InterPro" id="IPR025558">
    <property type="entry name" value="DUF4283"/>
</dbReference>
<comment type="caution">
    <text evidence="4">The sequence shown here is derived from an EMBL/GenBank/DDBJ whole genome shotgun (WGS) entry which is preliminary data.</text>
</comment>
<dbReference type="PANTHER" id="PTHR31286:SF178">
    <property type="entry name" value="DUF4283 DOMAIN-CONTAINING PROTEIN"/>
    <property type="match status" value="1"/>
</dbReference>
<dbReference type="InParanoid" id="A0A2P5FY11"/>
<dbReference type="AlphaFoldDB" id="A0A2P5FY11"/>
<feature type="region of interest" description="Disordered" evidence="1">
    <location>
        <begin position="443"/>
        <end position="465"/>
    </location>
</feature>
<evidence type="ECO:0000259" key="2">
    <source>
        <dbReference type="Pfam" id="PF14111"/>
    </source>
</evidence>
<evidence type="ECO:0000256" key="1">
    <source>
        <dbReference type="SAM" id="MobiDB-lite"/>
    </source>
</evidence>
<gene>
    <name evidence="4" type="ORF">TorRG33x02_016620</name>
</gene>
<reference evidence="5" key="1">
    <citation type="submission" date="2016-06" db="EMBL/GenBank/DDBJ databases">
        <title>Parallel loss of symbiosis genes in relatives of nitrogen-fixing non-legume Parasponia.</title>
        <authorList>
            <person name="Van Velzen R."/>
            <person name="Holmer R."/>
            <person name="Bu F."/>
            <person name="Rutten L."/>
            <person name="Van Zeijl A."/>
            <person name="Liu W."/>
            <person name="Santuari L."/>
            <person name="Cao Q."/>
            <person name="Sharma T."/>
            <person name="Shen D."/>
            <person name="Roswanjaya Y."/>
            <person name="Wardhani T."/>
            <person name="Kalhor M.S."/>
            <person name="Jansen J."/>
            <person name="Van den Hoogen J."/>
            <person name="Gungor B."/>
            <person name="Hartog M."/>
            <person name="Hontelez J."/>
            <person name="Verver J."/>
            <person name="Yang W.-C."/>
            <person name="Schijlen E."/>
            <person name="Repin R."/>
            <person name="Schilthuizen M."/>
            <person name="Schranz E."/>
            <person name="Heidstra R."/>
            <person name="Miyata K."/>
            <person name="Fedorova E."/>
            <person name="Kohlen W."/>
            <person name="Bisseling T."/>
            <person name="Smit S."/>
            <person name="Geurts R."/>
        </authorList>
    </citation>
    <scope>NUCLEOTIDE SEQUENCE [LARGE SCALE GENOMIC DNA]</scope>
    <source>
        <strain evidence="5">cv. RG33-2</strain>
    </source>
</reference>
<proteinExistence type="predicted"/>
<feature type="region of interest" description="Disordered" evidence="1">
    <location>
        <begin position="320"/>
        <end position="347"/>
    </location>
</feature>
<dbReference type="STRING" id="63057.A0A2P5FY11"/>
<dbReference type="Proteomes" id="UP000237000">
    <property type="component" value="Unassembled WGS sequence"/>
</dbReference>
<organism evidence="4 5">
    <name type="scientific">Trema orientale</name>
    <name type="common">Charcoal tree</name>
    <name type="synonym">Celtis orientalis</name>
    <dbReference type="NCBI Taxonomy" id="63057"/>
    <lineage>
        <taxon>Eukaryota</taxon>
        <taxon>Viridiplantae</taxon>
        <taxon>Streptophyta</taxon>
        <taxon>Embryophyta</taxon>
        <taxon>Tracheophyta</taxon>
        <taxon>Spermatophyta</taxon>
        <taxon>Magnoliopsida</taxon>
        <taxon>eudicotyledons</taxon>
        <taxon>Gunneridae</taxon>
        <taxon>Pentapetalae</taxon>
        <taxon>rosids</taxon>
        <taxon>fabids</taxon>
        <taxon>Rosales</taxon>
        <taxon>Cannabaceae</taxon>
        <taxon>Trema</taxon>
    </lineage>
</organism>